<dbReference type="InterPro" id="IPR044878">
    <property type="entry name" value="UbiA_sf"/>
</dbReference>
<feature type="transmembrane region" description="Helical" evidence="5">
    <location>
        <begin position="241"/>
        <end position="260"/>
    </location>
</feature>
<dbReference type="RefSeq" id="WP_245967415.1">
    <property type="nucleotide sequence ID" value="NZ_BEVZ01000002.1"/>
</dbReference>
<protein>
    <submittedName>
        <fullName evidence="6">UbiA family prenyltransferase</fullName>
    </submittedName>
</protein>
<dbReference type="Gene3D" id="1.10.357.140">
    <property type="entry name" value="UbiA prenyltransferase"/>
    <property type="match status" value="1"/>
</dbReference>
<evidence type="ECO:0000256" key="1">
    <source>
        <dbReference type="ARBA" id="ARBA00004141"/>
    </source>
</evidence>
<feature type="transmembrane region" description="Helical" evidence="5">
    <location>
        <begin position="215"/>
        <end position="235"/>
    </location>
</feature>
<sequence length="292" mass="29365">MTFHPSEPLPPLPLVPRRVALWRLLLRASHPEPAFAVTAFAAALAVTAGRGAVGAAAVAAAVFAGQLSVGWCNDALDAGRDRDSGRRDKPVAAGELSPRTAGLAAVAAFALCVPLSLLGGAVAGAVHLTGVVSAWTYNLLLKRTVLSPLPYAVSFGALPAFVTLGPPDPAPPAWWATAAAALLGLGAHVANVLPDIEDDLAAGVRGLPQRLGRPVCRWVAPTLMLAAVAVLTAGPPGAAGPWVWAPAATAAVVAFAGTAAPAGTGSRRPFRAAMAVAAVAVLQLLLRGADMT</sequence>
<dbReference type="Pfam" id="PF01040">
    <property type="entry name" value="UbiA"/>
    <property type="match status" value="1"/>
</dbReference>
<evidence type="ECO:0000256" key="5">
    <source>
        <dbReference type="SAM" id="Phobius"/>
    </source>
</evidence>
<keyword evidence="7" id="KW-1185">Reference proteome</keyword>
<reference evidence="6 7" key="1">
    <citation type="submission" date="2024-06" db="EMBL/GenBank/DDBJ databases">
        <title>The Natural Products Discovery Center: Release of the First 8490 Sequenced Strains for Exploring Actinobacteria Biosynthetic Diversity.</title>
        <authorList>
            <person name="Kalkreuter E."/>
            <person name="Kautsar S.A."/>
            <person name="Yang D."/>
            <person name="Bader C.D."/>
            <person name="Teijaro C.N."/>
            <person name="Fluegel L."/>
            <person name="Davis C.M."/>
            <person name="Simpson J.R."/>
            <person name="Lauterbach L."/>
            <person name="Steele A.D."/>
            <person name="Gui C."/>
            <person name="Meng S."/>
            <person name="Li G."/>
            <person name="Viehrig K."/>
            <person name="Ye F."/>
            <person name="Su P."/>
            <person name="Kiefer A.F."/>
            <person name="Nichols A."/>
            <person name="Cepeda A.J."/>
            <person name="Yan W."/>
            <person name="Fan B."/>
            <person name="Jiang Y."/>
            <person name="Adhikari A."/>
            <person name="Zheng C.-J."/>
            <person name="Schuster L."/>
            <person name="Cowan T.M."/>
            <person name="Smanski M.J."/>
            <person name="Chevrette M.G."/>
            <person name="De Carvalho L.P.S."/>
            <person name="Shen B."/>
        </authorList>
    </citation>
    <scope>NUCLEOTIDE SEQUENCE [LARGE SCALE GENOMIC DNA]</scope>
    <source>
        <strain evidence="6 7">NPDC038104</strain>
    </source>
</reference>
<feature type="transmembrane region" description="Helical" evidence="5">
    <location>
        <begin position="173"/>
        <end position="194"/>
    </location>
</feature>
<feature type="transmembrane region" description="Helical" evidence="5">
    <location>
        <begin position="104"/>
        <end position="137"/>
    </location>
</feature>
<comment type="subcellular location">
    <subcellularLocation>
        <location evidence="1">Membrane</location>
        <topology evidence="1">Multi-pass membrane protein</topology>
    </subcellularLocation>
</comment>
<dbReference type="Gene3D" id="1.20.120.1780">
    <property type="entry name" value="UbiA prenyltransferase"/>
    <property type="match status" value="1"/>
</dbReference>
<evidence type="ECO:0000256" key="3">
    <source>
        <dbReference type="ARBA" id="ARBA00022989"/>
    </source>
</evidence>
<keyword evidence="3 5" id="KW-1133">Transmembrane helix</keyword>
<evidence type="ECO:0000313" key="6">
    <source>
        <dbReference type="EMBL" id="MEU3558326.1"/>
    </source>
</evidence>
<keyword evidence="2 5" id="KW-0812">Transmembrane</keyword>
<dbReference type="Proteomes" id="UP001550850">
    <property type="component" value="Unassembled WGS sequence"/>
</dbReference>
<accession>A0ABV2YRH8</accession>
<name>A0ABV2YRH8_9ACTN</name>
<comment type="caution">
    <text evidence="6">The sequence shown here is derived from an EMBL/GenBank/DDBJ whole genome shotgun (WGS) entry which is preliminary data.</text>
</comment>
<gene>
    <name evidence="6" type="ORF">AB0E65_29580</name>
</gene>
<organism evidence="6 7">
    <name type="scientific">Streptomyces fragilis</name>
    <dbReference type="NCBI Taxonomy" id="67301"/>
    <lineage>
        <taxon>Bacteria</taxon>
        <taxon>Bacillati</taxon>
        <taxon>Actinomycetota</taxon>
        <taxon>Actinomycetes</taxon>
        <taxon>Kitasatosporales</taxon>
        <taxon>Streptomycetaceae</taxon>
        <taxon>Streptomyces</taxon>
    </lineage>
</organism>
<dbReference type="InterPro" id="IPR000537">
    <property type="entry name" value="UbiA_prenyltransferase"/>
</dbReference>
<feature type="transmembrane region" description="Helical" evidence="5">
    <location>
        <begin position="149"/>
        <end position="167"/>
    </location>
</feature>
<evidence type="ECO:0000256" key="2">
    <source>
        <dbReference type="ARBA" id="ARBA00022692"/>
    </source>
</evidence>
<proteinExistence type="predicted"/>
<evidence type="ECO:0000313" key="7">
    <source>
        <dbReference type="Proteomes" id="UP001550850"/>
    </source>
</evidence>
<dbReference type="EMBL" id="JBEZUR010000097">
    <property type="protein sequence ID" value="MEU3558326.1"/>
    <property type="molecule type" value="Genomic_DNA"/>
</dbReference>
<evidence type="ECO:0000256" key="4">
    <source>
        <dbReference type="ARBA" id="ARBA00023136"/>
    </source>
</evidence>
<dbReference type="CDD" id="cd13956">
    <property type="entry name" value="PT_UbiA"/>
    <property type="match status" value="1"/>
</dbReference>
<keyword evidence="4 5" id="KW-0472">Membrane</keyword>